<feature type="transmembrane region" description="Helical" evidence="5">
    <location>
        <begin position="127"/>
        <end position="152"/>
    </location>
</feature>
<name>A0A1E8PLZ4_9BURK</name>
<feature type="transmembrane region" description="Helical" evidence="5">
    <location>
        <begin position="164"/>
        <end position="183"/>
    </location>
</feature>
<dbReference type="InterPro" id="IPR052946">
    <property type="entry name" value="Alkaline_pH_Ca-Antiporter"/>
</dbReference>
<evidence type="ECO:0000256" key="2">
    <source>
        <dbReference type="ARBA" id="ARBA00022692"/>
    </source>
</evidence>
<evidence type="ECO:0000256" key="1">
    <source>
        <dbReference type="ARBA" id="ARBA00004141"/>
    </source>
</evidence>
<feature type="transmembrane region" description="Helical" evidence="5">
    <location>
        <begin position="340"/>
        <end position="359"/>
    </location>
</feature>
<proteinExistence type="predicted"/>
<comment type="subcellular location">
    <subcellularLocation>
        <location evidence="1">Membrane</location>
        <topology evidence="1">Multi-pass membrane protein</topology>
    </subcellularLocation>
</comment>
<feature type="domain" description="Sodium/calcium exchanger membrane region" evidence="6">
    <location>
        <begin position="216"/>
        <end position="358"/>
    </location>
</feature>
<keyword evidence="3 5" id="KW-1133">Transmembrane helix</keyword>
<gene>
    <name evidence="7" type="ORF">BA896_017705</name>
</gene>
<sequence>MKMLKSLPVWPLAAPLVGWLLLFGATFNVAGAYQILLVAGLIGSVLAAVYHAEVVAHRIGEPYGTLVLALAVTLIEVALIVSLMLAGGPETTGLARDTVFAAIMIILNGIVGICLLLGAGRHREQSFGLLGVSASLATLAAIAILTLVLPNYTSSAAGPYYNSSQLIFIAVISLVLYGTFVLVQTVRHRDYFLPEEAVGDEEVHAAPPTPTVAWVSAGALLVCLGAVVLLAKSLAPALETAIAAMGAPKTLVGIVIAAIVLLPEGLAAVRAARANRLQTSLNLALGSALASIGLTIPAVVVVSLATGLTITLGLDIKSTVLLLLSLMVATLSLGTGRTTVMQGTVHLVIFAVYLFTTIVP</sequence>
<dbReference type="GO" id="GO:0005886">
    <property type="term" value="C:plasma membrane"/>
    <property type="evidence" value="ECO:0007669"/>
    <property type="project" value="TreeGrafter"/>
</dbReference>
<evidence type="ECO:0000259" key="6">
    <source>
        <dbReference type="Pfam" id="PF01699"/>
    </source>
</evidence>
<feature type="transmembrane region" description="Helical" evidence="5">
    <location>
        <begin position="31"/>
        <end position="51"/>
    </location>
</feature>
<dbReference type="PANTHER" id="PTHR37958">
    <property type="entry name" value="SODIUM-POTASSIUM/PROTON ANTIPORTER CHAA"/>
    <property type="match status" value="1"/>
</dbReference>
<keyword evidence="4 5" id="KW-0472">Membrane</keyword>
<feature type="transmembrane region" description="Helical" evidence="5">
    <location>
        <begin position="212"/>
        <end position="231"/>
    </location>
</feature>
<keyword evidence="2 5" id="KW-0812">Transmembrane</keyword>
<accession>A0A1E8PLZ4</accession>
<evidence type="ECO:0000256" key="4">
    <source>
        <dbReference type="ARBA" id="ARBA00023136"/>
    </source>
</evidence>
<evidence type="ECO:0000256" key="5">
    <source>
        <dbReference type="SAM" id="Phobius"/>
    </source>
</evidence>
<feature type="domain" description="Sodium/calcium exchanger membrane region" evidence="6">
    <location>
        <begin position="35"/>
        <end position="185"/>
    </location>
</feature>
<dbReference type="GO" id="GO:0015385">
    <property type="term" value="F:sodium:proton antiporter activity"/>
    <property type="evidence" value="ECO:0007669"/>
    <property type="project" value="TreeGrafter"/>
</dbReference>
<feature type="transmembrane region" description="Helical" evidence="5">
    <location>
        <begin position="63"/>
        <end position="87"/>
    </location>
</feature>
<evidence type="ECO:0000313" key="8">
    <source>
        <dbReference type="Proteomes" id="UP000092634"/>
    </source>
</evidence>
<dbReference type="InterPro" id="IPR004837">
    <property type="entry name" value="NaCa_Exmemb"/>
</dbReference>
<feature type="transmembrane region" description="Helical" evidence="5">
    <location>
        <begin position="281"/>
        <end position="310"/>
    </location>
</feature>
<dbReference type="PANTHER" id="PTHR37958:SF1">
    <property type="entry name" value="SODIUM-POTASSIUM_PROTON ANTIPORTER CHAA"/>
    <property type="match status" value="1"/>
</dbReference>
<dbReference type="GO" id="GO:0015386">
    <property type="term" value="F:potassium:proton antiporter activity"/>
    <property type="evidence" value="ECO:0007669"/>
    <property type="project" value="TreeGrafter"/>
</dbReference>
<dbReference type="Proteomes" id="UP000092634">
    <property type="component" value="Unassembled WGS sequence"/>
</dbReference>
<comment type="caution">
    <text evidence="7">The sequence shown here is derived from an EMBL/GenBank/DDBJ whole genome shotgun (WGS) entry which is preliminary data.</text>
</comment>
<evidence type="ECO:0000256" key="3">
    <source>
        <dbReference type="ARBA" id="ARBA00022989"/>
    </source>
</evidence>
<evidence type="ECO:0000313" key="7">
    <source>
        <dbReference type="EMBL" id="OFJ46927.1"/>
    </source>
</evidence>
<dbReference type="Pfam" id="PF01699">
    <property type="entry name" value="Na_Ca_ex"/>
    <property type="match status" value="2"/>
</dbReference>
<feature type="transmembrane region" description="Helical" evidence="5">
    <location>
        <begin position="99"/>
        <end position="120"/>
    </location>
</feature>
<dbReference type="EMBL" id="MAQB02000009">
    <property type="protein sequence ID" value="OFJ46927.1"/>
    <property type="molecule type" value="Genomic_DNA"/>
</dbReference>
<feature type="transmembrane region" description="Helical" evidence="5">
    <location>
        <begin position="251"/>
        <end position="269"/>
    </location>
</feature>
<feature type="transmembrane region" description="Helical" evidence="5">
    <location>
        <begin position="316"/>
        <end position="333"/>
    </location>
</feature>
<feature type="transmembrane region" description="Helical" evidence="5">
    <location>
        <begin position="7"/>
        <end position="25"/>
    </location>
</feature>
<organism evidence="7 8">
    <name type="scientific">Janthinobacterium lividum</name>
    <dbReference type="NCBI Taxonomy" id="29581"/>
    <lineage>
        <taxon>Bacteria</taxon>
        <taxon>Pseudomonadati</taxon>
        <taxon>Pseudomonadota</taxon>
        <taxon>Betaproteobacteria</taxon>
        <taxon>Burkholderiales</taxon>
        <taxon>Oxalobacteraceae</taxon>
        <taxon>Janthinobacterium</taxon>
    </lineage>
</organism>
<reference evidence="7 8" key="1">
    <citation type="submission" date="2016-10" db="EMBL/GenBank/DDBJ databases">
        <title>Updated version of Genome Assembly of Janthinobacterium lividum ERGS5:01.</title>
        <authorList>
            <person name="Kumar R."/>
            <person name="Acharya V."/>
            <person name="Singh D."/>
        </authorList>
    </citation>
    <scope>NUCLEOTIDE SEQUENCE [LARGE SCALE GENOMIC DNA]</scope>
    <source>
        <strain evidence="7 8">ERGS5:01</strain>
    </source>
</reference>
<dbReference type="AlphaFoldDB" id="A0A1E8PLZ4"/>
<protein>
    <submittedName>
        <fullName evidence="7">Ionic transporter y4hA</fullName>
    </submittedName>
</protein>